<dbReference type="PANTHER" id="PTHR47319">
    <property type="entry name" value="CALCIUM-BINDING PROTEIN KIC"/>
    <property type="match status" value="1"/>
</dbReference>
<dbReference type="EMBL" id="CM035429">
    <property type="protein sequence ID" value="KAH7299210.1"/>
    <property type="molecule type" value="Genomic_DNA"/>
</dbReference>
<name>A0A8T2RSR0_CERRI</name>
<sequence length="117" mass="13188">MDYDLEFEDYFPLMAEKLSREALMQELAKGFYLLADPLSQTITLQSLKSNAPLLGLTQMSDHELNDMIRAGDSKGRGELDLHDFCVAMFCTSPDLMPMGLSDMVDDHSSESYQGLRK</sequence>
<dbReference type="InterPro" id="IPR044205">
    <property type="entry name" value="KIC/PBP1/KRP1"/>
</dbReference>
<evidence type="ECO:0000313" key="2">
    <source>
        <dbReference type="EMBL" id="KAH7299210.1"/>
    </source>
</evidence>
<evidence type="ECO:0000313" key="3">
    <source>
        <dbReference type="Proteomes" id="UP000825935"/>
    </source>
</evidence>
<evidence type="ECO:0000259" key="1">
    <source>
        <dbReference type="Pfam" id="PF13833"/>
    </source>
</evidence>
<dbReference type="AlphaFoldDB" id="A0A8T2RSR0"/>
<dbReference type="Pfam" id="PF13833">
    <property type="entry name" value="EF-hand_8"/>
    <property type="match status" value="1"/>
</dbReference>
<dbReference type="OMA" id="DHSSESY"/>
<proteinExistence type="predicted"/>
<organism evidence="2 3">
    <name type="scientific">Ceratopteris richardii</name>
    <name type="common">Triangle waterfern</name>
    <dbReference type="NCBI Taxonomy" id="49495"/>
    <lineage>
        <taxon>Eukaryota</taxon>
        <taxon>Viridiplantae</taxon>
        <taxon>Streptophyta</taxon>
        <taxon>Embryophyta</taxon>
        <taxon>Tracheophyta</taxon>
        <taxon>Polypodiopsida</taxon>
        <taxon>Polypodiidae</taxon>
        <taxon>Polypodiales</taxon>
        <taxon>Pteridineae</taxon>
        <taxon>Pteridaceae</taxon>
        <taxon>Parkerioideae</taxon>
        <taxon>Ceratopteris</taxon>
    </lineage>
</organism>
<feature type="domain" description="EF-hand" evidence="1">
    <location>
        <begin position="40"/>
        <end position="89"/>
    </location>
</feature>
<dbReference type="Proteomes" id="UP000825935">
    <property type="component" value="Chromosome 24"/>
</dbReference>
<dbReference type="Gene3D" id="1.10.238.10">
    <property type="entry name" value="EF-hand"/>
    <property type="match status" value="1"/>
</dbReference>
<dbReference type="InterPro" id="IPR002048">
    <property type="entry name" value="EF_hand_dom"/>
</dbReference>
<keyword evidence="3" id="KW-1185">Reference proteome</keyword>
<dbReference type="GO" id="GO:0005509">
    <property type="term" value="F:calcium ion binding"/>
    <property type="evidence" value="ECO:0007669"/>
    <property type="project" value="InterPro"/>
</dbReference>
<dbReference type="InterPro" id="IPR011992">
    <property type="entry name" value="EF-hand-dom_pair"/>
</dbReference>
<protein>
    <recommendedName>
        <fullName evidence="1">EF-hand domain-containing protein</fullName>
    </recommendedName>
</protein>
<accession>A0A8T2RSR0</accession>
<dbReference type="SUPFAM" id="SSF47473">
    <property type="entry name" value="EF-hand"/>
    <property type="match status" value="1"/>
</dbReference>
<reference evidence="2" key="1">
    <citation type="submission" date="2021-08" db="EMBL/GenBank/DDBJ databases">
        <title>WGS assembly of Ceratopteris richardii.</title>
        <authorList>
            <person name="Marchant D.B."/>
            <person name="Chen G."/>
            <person name="Jenkins J."/>
            <person name="Shu S."/>
            <person name="Leebens-Mack J."/>
            <person name="Grimwood J."/>
            <person name="Schmutz J."/>
            <person name="Soltis P."/>
            <person name="Soltis D."/>
            <person name="Chen Z.-H."/>
        </authorList>
    </citation>
    <scope>NUCLEOTIDE SEQUENCE</scope>
    <source>
        <strain evidence="2">Whitten #5841</strain>
        <tissue evidence="2">Leaf</tissue>
    </source>
</reference>
<comment type="caution">
    <text evidence="2">The sequence shown here is derived from an EMBL/GenBank/DDBJ whole genome shotgun (WGS) entry which is preliminary data.</text>
</comment>
<dbReference type="OrthoDB" id="343296at2759"/>
<dbReference type="PANTHER" id="PTHR47319:SF4">
    <property type="entry name" value="CALCIUM-BINDING PROTEIN KIC"/>
    <property type="match status" value="1"/>
</dbReference>
<gene>
    <name evidence="2" type="ORF">KP509_24G000300</name>
</gene>